<name>A0AAD5SJD8_9FUNG</name>
<keyword evidence="2" id="KW-1185">Reference proteome</keyword>
<feature type="non-terminal residue" evidence="1">
    <location>
        <position position="1"/>
    </location>
</feature>
<comment type="caution">
    <text evidence="1">The sequence shown here is derived from an EMBL/GenBank/DDBJ whole genome shotgun (WGS) entry which is preliminary data.</text>
</comment>
<dbReference type="Proteomes" id="UP001212841">
    <property type="component" value="Unassembled WGS sequence"/>
</dbReference>
<sequence>KRVRLPKEMRDKDTLQVKDAMVWFARYKAETDGLYDQDGNLITEEELERLTYLKVQQPAAIHELLENVSRAQYFAGKRQIESFERKVQNKVEISHVRRTRKFLGIVWKKQ</sequence>
<reference evidence="1" key="1">
    <citation type="submission" date="2020-05" db="EMBL/GenBank/DDBJ databases">
        <title>Phylogenomic resolution of chytrid fungi.</title>
        <authorList>
            <person name="Stajich J.E."/>
            <person name="Amses K."/>
            <person name="Simmons R."/>
            <person name="Seto K."/>
            <person name="Myers J."/>
            <person name="Bonds A."/>
            <person name="Quandt C.A."/>
            <person name="Barry K."/>
            <person name="Liu P."/>
            <person name="Grigoriev I."/>
            <person name="Longcore J.E."/>
            <person name="James T.Y."/>
        </authorList>
    </citation>
    <scope>NUCLEOTIDE SEQUENCE</scope>
    <source>
        <strain evidence="1">JEL0318</strain>
    </source>
</reference>
<organism evidence="1 2">
    <name type="scientific">Rhizophlyctis rosea</name>
    <dbReference type="NCBI Taxonomy" id="64517"/>
    <lineage>
        <taxon>Eukaryota</taxon>
        <taxon>Fungi</taxon>
        <taxon>Fungi incertae sedis</taxon>
        <taxon>Chytridiomycota</taxon>
        <taxon>Chytridiomycota incertae sedis</taxon>
        <taxon>Chytridiomycetes</taxon>
        <taxon>Rhizophlyctidales</taxon>
        <taxon>Rhizophlyctidaceae</taxon>
        <taxon>Rhizophlyctis</taxon>
    </lineage>
</organism>
<protein>
    <submittedName>
        <fullName evidence="1">Uncharacterized protein</fullName>
    </submittedName>
</protein>
<accession>A0AAD5SJD8</accession>
<evidence type="ECO:0000313" key="1">
    <source>
        <dbReference type="EMBL" id="KAJ3056755.1"/>
    </source>
</evidence>
<proteinExistence type="predicted"/>
<dbReference type="AlphaFoldDB" id="A0AAD5SJD8"/>
<dbReference type="EMBL" id="JADGJD010000022">
    <property type="protein sequence ID" value="KAJ3056755.1"/>
    <property type="molecule type" value="Genomic_DNA"/>
</dbReference>
<gene>
    <name evidence="1" type="ORF">HK097_004616</name>
</gene>
<evidence type="ECO:0000313" key="2">
    <source>
        <dbReference type="Proteomes" id="UP001212841"/>
    </source>
</evidence>